<dbReference type="RefSeq" id="WP_227388573.1">
    <property type="nucleotide sequence ID" value="NZ_JBHSCJ010000003.1"/>
</dbReference>
<feature type="region of interest" description="Disordered" evidence="1">
    <location>
        <begin position="88"/>
        <end position="130"/>
    </location>
</feature>
<sequence length="130" mass="14858">MKNVIRKLAAPALLAAVLAPVALTAQAGPHSDEDRAQMREHRQEQRQEVYQRAGIDEEKQQALDEVNTEFFEAMKSLRDDHHARVAEILTDEEQQAVRDAMHEVRGEHREHKRAERGQQESNTEGEALTQ</sequence>
<protein>
    <submittedName>
        <fullName evidence="3">Uncharacterized protein</fullName>
    </submittedName>
</protein>
<feature type="compositionally biased region" description="Basic and acidic residues" evidence="1">
    <location>
        <begin position="95"/>
        <end position="118"/>
    </location>
</feature>
<proteinExistence type="predicted"/>
<organism evidence="3 4">
    <name type="scientific">Vreelandella malpeensis</name>
    <dbReference type="NCBI Taxonomy" id="1172368"/>
    <lineage>
        <taxon>Bacteria</taxon>
        <taxon>Pseudomonadati</taxon>
        <taxon>Pseudomonadota</taxon>
        <taxon>Gammaproteobacteria</taxon>
        <taxon>Oceanospirillales</taxon>
        <taxon>Halomonadaceae</taxon>
        <taxon>Vreelandella</taxon>
    </lineage>
</organism>
<gene>
    <name evidence="3" type="ORF">GEV37_02370</name>
</gene>
<dbReference type="Proteomes" id="UP001319882">
    <property type="component" value="Unassembled WGS sequence"/>
</dbReference>
<name>A0ABS8DNU0_9GAMM</name>
<feature type="signal peptide" evidence="2">
    <location>
        <begin position="1"/>
        <end position="27"/>
    </location>
</feature>
<feature type="chain" id="PRO_5046702224" evidence="2">
    <location>
        <begin position="28"/>
        <end position="130"/>
    </location>
</feature>
<evidence type="ECO:0000313" key="4">
    <source>
        <dbReference type="Proteomes" id="UP001319882"/>
    </source>
</evidence>
<evidence type="ECO:0000256" key="1">
    <source>
        <dbReference type="SAM" id="MobiDB-lite"/>
    </source>
</evidence>
<evidence type="ECO:0000313" key="3">
    <source>
        <dbReference type="EMBL" id="MCB8887973.1"/>
    </source>
</evidence>
<comment type="caution">
    <text evidence="3">The sequence shown here is derived from an EMBL/GenBank/DDBJ whole genome shotgun (WGS) entry which is preliminary data.</text>
</comment>
<evidence type="ECO:0000256" key="2">
    <source>
        <dbReference type="SAM" id="SignalP"/>
    </source>
</evidence>
<reference evidence="3 4" key="1">
    <citation type="journal article" date="2021" name="Sci. Rep.">
        <title>Genome analysis of a halophilic bacterium Halomonas malpeensis YU-PRIM-29(T) reveals its exopolysaccharide and pigment producing capabilities.</title>
        <authorList>
            <person name="Athmika"/>
            <person name="Ghate S.D."/>
            <person name="Arun A.B."/>
            <person name="Rao S.S."/>
            <person name="Kumar S.T.A."/>
            <person name="Kandiyil M.K."/>
            <person name="Saptami K."/>
            <person name="Rekha P.D."/>
        </authorList>
    </citation>
    <scope>NUCLEOTIDE SEQUENCE [LARGE SCALE GENOMIC DNA]</scope>
    <source>
        <strain evidence="4">prim 29</strain>
    </source>
</reference>
<feature type="compositionally biased region" description="Basic and acidic residues" evidence="1">
    <location>
        <begin position="30"/>
        <end position="61"/>
    </location>
</feature>
<dbReference type="EMBL" id="WHVL01000001">
    <property type="protein sequence ID" value="MCB8887973.1"/>
    <property type="molecule type" value="Genomic_DNA"/>
</dbReference>
<feature type="region of interest" description="Disordered" evidence="1">
    <location>
        <begin position="27"/>
        <end position="61"/>
    </location>
</feature>
<keyword evidence="4" id="KW-1185">Reference proteome</keyword>
<accession>A0ABS8DNU0</accession>
<keyword evidence="2" id="KW-0732">Signal</keyword>
<feature type="compositionally biased region" description="Polar residues" evidence="1">
    <location>
        <begin position="119"/>
        <end position="130"/>
    </location>
</feature>